<evidence type="ECO:0000313" key="3">
    <source>
        <dbReference type="EMBL" id="EXJ71590.1"/>
    </source>
</evidence>
<accession>W9X2Q1</accession>
<dbReference type="GeneID" id="19190116"/>
<protein>
    <recommendedName>
        <fullName evidence="1">methionyl-tRNA formyltransferase</fullName>
        <ecNumber evidence="1">2.1.2.9</ecNumber>
    </recommendedName>
</protein>
<keyword evidence="4" id="KW-1185">Reference proteome</keyword>
<dbReference type="AlphaFoldDB" id="W9X2Q1"/>
<dbReference type="EMBL" id="AMGX01000007">
    <property type="protein sequence ID" value="EXJ71590.1"/>
    <property type="molecule type" value="Genomic_DNA"/>
</dbReference>
<evidence type="ECO:0000259" key="2">
    <source>
        <dbReference type="Pfam" id="PF00551"/>
    </source>
</evidence>
<evidence type="ECO:0000256" key="1">
    <source>
        <dbReference type="ARBA" id="ARBA00012261"/>
    </source>
</evidence>
<dbReference type="Pfam" id="PF00551">
    <property type="entry name" value="Formyl_trans_N"/>
    <property type="match status" value="1"/>
</dbReference>
<comment type="caution">
    <text evidence="3">The sequence shown here is derived from an EMBL/GenBank/DDBJ whole genome shotgun (WGS) entry which is preliminary data.</text>
</comment>
<sequence>MKHLPFRLGTCSPVRACASKWSLEKSVAQRRHFSSLRSESDDPLRILFCGTDRFSVASLEALDRYSKTPESNILSIDVVTKTDKRVGRGRKLIKPPAIKIAAQDLGLPIHQIDTFTGWSPPVFSDADDRSCNLIVAVSFGLLIPPRILRTAKYGGLNVHPSMLPDLRGPAPIQWAIITGRRRTGVSLQTLHPTRFDEGIVLDQTTPPGLDMPEPDQITADELTSYLAPIGAKMLVDAIQNRLYIPPYNAIQLSNVPGVDLTHAPKVTNDICAIDFEALTKSEVLRRNRALQSLHSFARLGSEPNQVSRINFGADMRDMRDGDIPEAVRAVAGSIPAGVPYATVAAHENVNESSEPLIVNALSDENGENCHIVIPTITVSSRAKGPGAGAAARAKFFSLPEVFGQYKLYRFSHPVSGIPDPPFVEMNDNTTGA</sequence>
<dbReference type="CDD" id="cd08646">
    <property type="entry name" value="FMT_core_Met-tRNA-FMT_N"/>
    <property type="match status" value="1"/>
</dbReference>
<name>W9X2Q1_9EURO</name>
<dbReference type="Proteomes" id="UP000019471">
    <property type="component" value="Unassembled WGS sequence"/>
</dbReference>
<proteinExistence type="predicted"/>
<dbReference type="STRING" id="1182543.W9X2Q1"/>
<reference evidence="3 4" key="1">
    <citation type="submission" date="2013-03" db="EMBL/GenBank/DDBJ databases">
        <title>The Genome Sequence of Cladophialophora psammophila CBS 110553.</title>
        <authorList>
            <consortium name="The Broad Institute Genomics Platform"/>
            <person name="Cuomo C."/>
            <person name="de Hoog S."/>
            <person name="Gorbushina A."/>
            <person name="Walker B."/>
            <person name="Young S.K."/>
            <person name="Zeng Q."/>
            <person name="Gargeya S."/>
            <person name="Fitzgerald M."/>
            <person name="Haas B."/>
            <person name="Abouelleil A."/>
            <person name="Allen A.W."/>
            <person name="Alvarado L."/>
            <person name="Arachchi H.M."/>
            <person name="Berlin A.M."/>
            <person name="Chapman S.B."/>
            <person name="Gainer-Dewar J."/>
            <person name="Goldberg J."/>
            <person name="Griggs A."/>
            <person name="Gujja S."/>
            <person name="Hansen M."/>
            <person name="Howarth C."/>
            <person name="Imamovic A."/>
            <person name="Ireland A."/>
            <person name="Larimer J."/>
            <person name="McCowan C."/>
            <person name="Murphy C."/>
            <person name="Pearson M."/>
            <person name="Poon T.W."/>
            <person name="Priest M."/>
            <person name="Roberts A."/>
            <person name="Saif S."/>
            <person name="Shea T."/>
            <person name="Sisk P."/>
            <person name="Sykes S."/>
            <person name="Wortman J."/>
            <person name="Nusbaum C."/>
            <person name="Birren B."/>
        </authorList>
    </citation>
    <scope>NUCLEOTIDE SEQUENCE [LARGE SCALE GENOMIC DNA]</scope>
    <source>
        <strain evidence="3 4">CBS 110553</strain>
    </source>
</reference>
<dbReference type="EC" id="2.1.2.9" evidence="1"/>
<organism evidence="3 4">
    <name type="scientific">Cladophialophora psammophila CBS 110553</name>
    <dbReference type="NCBI Taxonomy" id="1182543"/>
    <lineage>
        <taxon>Eukaryota</taxon>
        <taxon>Fungi</taxon>
        <taxon>Dikarya</taxon>
        <taxon>Ascomycota</taxon>
        <taxon>Pezizomycotina</taxon>
        <taxon>Eurotiomycetes</taxon>
        <taxon>Chaetothyriomycetidae</taxon>
        <taxon>Chaetothyriales</taxon>
        <taxon>Herpotrichiellaceae</taxon>
        <taxon>Cladophialophora</taxon>
    </lineage>
</organism>
<dbReference type="InterPro" id="IPR002376">
    <property type="entry name" value="Formyl_transf_N"/>
</dbReference>
<dbReference type="PANTHER" id="PTHR11138">
    <property type="entry name" value="METHIONYL-TRNA FORMYLTRANSFERASE"/>
    <property type="match status" value="1"/>
</dbReference>
<dbReference type="OrthoDB" id="10268103at2759"/>
<gene>
    <name evidence="3" type="ORF">A1O5_05398</name>
</gene>
<dbReference type="GO" id="GO:0005739">
    <property type="term" value="C:mitochondrion"/>
    <property type="evidence" value="ECO:0007669"/>
    <property type="project" value="TreeGrafter"/>
</dbReference>
<dbReference type="InterPro" id="IPR041711">
    <property type="entry name" value="Met-tRNA-FMT_N"/>
</dbReference>
<evidence type="ECO:0000313" key="4">
    <source>
        <dbReference type="Proteomes" id="UP000019471"/>
    </source>
</evidence>
<dbReference type="SUPFAM" id="SSF53328">
    <property type="entry name" value="Formyltransferase"/>
    <property type="match status" value="1"/>
</dbReference>
<dbReference type="GO" id="GO:0004479">
    <property type="term" value="F:methionyl-tRNA formyltransferase activity"/>
    <property type="evidence" value="ECO:0007669"/>
    <property type="project" value="UniProtKB-EC"/>
</dbReference>
<feature type="domain" description="Formyl transferase N-terminal" evidence="2">
    <location>
        <begin position="66"/>
        <end position="210"/>
    </location>
</feature>
<dbReference type="eggNOG" id="KOG3082">
    <property type="taxonomic scope" value="Eukaryota"/>
</dbReference>
<dbReference type="Gene3D" id="3.40.50.12230">
    <property type="match status" value="1"/>
</dbReference>
<dbReference type="InterPro" id="IPR036477">
    <property type="entry name" value="Formyl_transf_N_sf"/>
</dbReference>
<dbReference type="PANTHER" id="PTHR11138:SF5">
    <property type="entry name" value="METHIONYL-TRNA FORMYLTRANSFERASE, MITOCHONDRIAL"/>
    <property type="match status" value="1"/>
</dbReference>
<dbReference type="HOGENOM" id="CLU_033347_0_2_1"/>
<dbReference type="RefSeq" id="XP_007744189.1">
    <property type="nucleotide sequence ID" value="XM_007745999.1"/>
</dbReference>